<dbReference type="Proteomes" id="UP000231453">
    <property type="component" value="Unassembled WGS sequence"/>
</dbReference>
<comment type="caution">
    <text evidence="1">The sequence shown here is derived from an EMBL/GenBank/DDBJ whole genome shotgun (WGS) entry which is preliminary data.</text>
</comment>
<reference evidence="2" key="1">
    <citation type="submission" date="2017-09" db="EMBL/GenBank/DDBJ databases">
        <title>Depth-based differentiation of microbial function through sediment-hosted aquifers and enrichment of novel symbionts in the deep terrestrial subsurface.</title>
        <authorList>
            <person name="Probst A.J."/>
            <person name="Ladd B."/>
            <person name="Jarett J.K."/>
            <person name="Geller-Mcgrath D.E."/>
            <person name="Sieber C.M.K."/>
            <person name="Emerson J.B."/>
            <person name="Anantharaman K."/>
            <person name="Thomas B.C."/>
            <person name="Malmstrom R."/>
            <person name="Stieglmeier M."/>
            <person name="Klingl A."/>
            <person name="Woyke T."/>
            <person name="Ryan C.M."/>
            <person name="Banfield J.F."/>
        </authorList>
    </citation>
    <scope>NUCLEOTIDE SEQUENCE [LARGE SCALE GENOMIC DNA]</scope>
</reference>
<organism evidence="1 2">
    <name type="scientific">Candidatus Magasanikbacteria bacterium CG_4_10_14_0_2_um_filter_33_14</name>
    <dbReference type="NCBI Taxonomy" id="1974636"/>
    <lineage>
        <taxon>Bacteria</taxon>
        <taxon>Candidatus Magasanikiibacteriota</taxon>
    </lineage>
</organism>
<accession>A0A2M7VBH1</accession>
<evidence type="ECO:0000313" key="2">
    <source>
        <dbReference type="Proteomes" id="UP000231453"/>
    </source>
</evidence>
<gene>
    <name evidence="1" type="ORF">COX80_01410</name>
</gene>
<evidence type="ECO:0000313" key="1">
    <source>
        <dbReference type="EMBL" id="PIZ96397.1"/>
    </source>
</evidence>
<dbReference type="EMBL" id="PFPL01000023">
    <property type="protein sequence ID" value="PIZ96397.1"/>
    <property type="molecule type" value="Genomic_DNA"/>
</dbReference>
<proteinExistence type="predicted"/>
<protein>
    <submittedName>
        <fullName evidence="1">Uncharacterized protein</fullName>
    </submittedName>
</protein>
<dbReference type="AlphaFoldDB" id="A0A2M7VBH1"/>
<name>A0A2M7VBH1_9BACT</name>
<sequence length="278" mass="32321">MGQKSQKYIHEHIFDLKEFISSDMAKKALKQDILIRTHQKNLDIAQIKKHIAILKKRRDKLFPYLKLLKNNIPDILDETFESACYLINAQIFKLWDTIFILGEQGNNVSLMVIIRAIKEYNMLLNFFALECKDDKKDNELKKWFNGHLIMHGDGREKIKSLMKDDDAFNETDADNHKNLGTHVYKIESALAHPSYVSVLENIDPFTKDYDFELFVGINRCVSALEYAYGTLNNTILAMSAVFGFVFDDLNSYKELNTLFDEYHPNDLSPDQVLKIIRS</sequence>